<keyword evidence="3" id="KW-1185">Reference proteome</keyword>
<dbReference type="SUPFAM" id="SSF50814">
    <property type="entry name" value="Lipocalins"/>
    <property type="match status" value="1"/>
</dbReference>
<sequence length="135" mass="15754">MEKCHNKKYILTKVDDNYENFLKGLGFNYVIRRFAMSLSPTTQLLKLNNEEYKLITTTSFLTHSVTFKDGEEFEYQTVEGRKVKSVFTIKGNKIIEEQNEGNKKVTLIKEFKDTELLTEMSVNQITTKLKSILIE</sequence>
<dbReference type="GO" id="GO:0008289">
    <property type="term" value="F:lipid binding"/>
    <property type="evidence" value="ECO:0007669"/>
    <property type="project" value="InterPro"/>
</dbReference>
<organism evidence="2 3">
    <name type="scientific">Polypedilum vanderplanki</name>
    <name type="common">Sleeping chironomid midge</name>
    <dbReference type="NCBI Taxonomy" id="319348"/>
    <lineage>
        <taxon>Eukaryota</taxon>
        <taxon>Metazoa</taxon>
        <taxon>Ecdysozoa</taxon>
        <taxon>Arthropoda</taxon>
        <taxon>Hexapoda</taxon>
        <taxon>Insecta</taxon>
        <taxon>Pterygota</taxon>
        <taxon>Neoptera</taxon>
        <taxon>Endopterygota</taxon>
        <taxon>Diptera</taxon>
        <taxon>Nematocera</taxon>
        <taxon>Chironomoidea</taxon>
        <taxon>Chironomidae</taxon>
        <taxon>Chironominae</taxon>
        <taxon>Polypedilum</taxon>
        <taxon>Polypedilum</taxon>
    </lineage>
</organism>
<dbReference type="InterPro" id="IPR031259">
    <property type="entry name" value="ILBP"/>
</dbReference>
<dbReference type="AlphaFoldDB" id="A0A9J6CCA5"/>
<evidence type="ECO:0000313" key="2">
    <source>
        <dbReference type="EMBL" id="KAG5679793.1"/>
    </source>
</evidence>
<dbReference type="Proteomes" id="UP001107558">
    <property type="component" value="Chromosome 1"/>
</dbReference>
<dbReference type="OrthoDB" id="354351at2759"/>
<comment type="similarity">
    <text evidence="1">Belongs to the calycin superfamily. Fatty-acid binding protein (FABP) family.</text>
</comment>
<evidence type="ECO:0000256" key="1">
    <source>
        <dbReference type="ARBA" id="ARBA00008390"/>
    </source>
</evidence>
<comment type="caution">
    <text evidence="2">The sequence shown here is derived from an EMBL/GenBank/DDBJ whole genome shotgun (WGS) entry which is preliminary data.</text>
</comment>
<name>A0A9J6CCA5_POLVA</name>
<dbReference type="EMBL" id="JADBJN010000001">
    <property type="protein sequence ID" value="KAG5679793.1"/>
    <property type="molecule type" value="Genomic_DNA"/>
</dbReference>
<reference evidence="2" key="1">
    <citation type="submission" date="2021-03" db="EMBL/GenBank/DDBJ databases">
        <title>Chromosome level genome of the anhydrobiotic midge Polypedilum vanderplanki.</title>
        <authorList>
            <person name="Yoshida Y."/>
            <person name="Kikawada T."/>
            <person name="Gusev O."/>
        </authorList>
    </citation>
    <scope>NUCLEOTIDE SEQUENCE</scope>
    <source>
        <strain evidence="2">NIAS01</strain>
        <tissue evidence="2">Whole body or cell culture</tissue>
    </source>
</reference>
<dbReference type="Gene3D" id="2.40.128.20">
    <property type="match status" value="1"/>
</dbReference>
<accession>A0A9J6CCA5</accession>
<evidence type="ECO:0000313" key="3">
    <source>
        <dbReference type="Proteomes" id="UP001107558"/>
    </source>
</evidence>
<gene>
    <name evidence="2" type="ORF">PVAND_009331</name>
</gene>
<dbReference type="PANTHER" id="PTHR11955">
    <property type="entry name" value="FATTY ACID BINDING PROTEIN"/>
    <property type="match status" value="1"/>
</dbReference>
<protein>
    <submittedName>
        <fullName evidence="2">Uncharacterized protein</fullName>
    </submittedName>
</protein>
<proteinExistence type="inferred from homology"/>
<dbReference type="InterPro" id="IPR012674">
    <property type="entry name" value="Calycin"/>
</dbReference>